<sequence>MFAFELSTVVPCGSAPYYSLVIRDPYVIGNHSGADIAIAYEGVSAAHVSLTVLHAHDAEKELAAATRAAVGGATAAPTDDDNAEEPRHDEGQEEAYASRPAAATAGEDGEGQGDGAAAGGSSAEDDVVVNPSLREFADGEGASVEERAPAFRGDHLVVRVTALSTKGPGEIHIGNVSLQPGDSVIVRDGDVLVLGDGVSGTFRYRPLVVGLETDTYPADYVKDLRRMFHQLGATFVDRPIPSSELPHLPIGQLYCTEELNDSTNCLAAMAYGYSVVQPTYIFEWFAAVSTKASSPLNSLPSPSLFEVPVRCTMHPTTTTYLRPEPDTCPFALFPIPSTAVTNRSRAELFAGRVFFFFTDAAATRYWRAVEDCGGVVYGPGDVEAAKEAIRRLVEAQRDAGVSSQRLPNNFYIIIDNTSEAVLLNSGLEAASPELLAFMNEAGDAYGAVNLCVMGDHSLFIALLSNKFYEEPVPLTSEAPAAVPPMSDAAGRIAEGYHGAAGSVSARTPRSNYSPRYHSGGGGSGTARSASRKSEQRSTLLPRTTSPAPSHTQMRFCSRQRSRSMPVRSAQDDGASARYESGSYYSRGGSMSGRHGRRHLVPSLMEGELRSFVEDFDMVRVRIYAFLIREEPKLDKAITTYHRNLYVNIDTMEYTLGVKAQAEDFMERVDDLLADPSCHGAYTESLRRFWRDCSEIDVKAQHLLHFCDRHFPAAVMPRRSRSARRAGSIASRRALSSRGVTPRGAAATASPSAANSPAPVEGQGEHGNGISMEYLATAAASHPYSSDDTREHRELYISPEATTRLQEEGQAQEYSSTQQREQEVGAGTNGVALLSGARGYSASTRQSRRRSLTPRSRASHAGTSPRAVPIGQRPPWVEHWAAEPERTEEEENHTPATPAAEERPAWEAYRASLYTTPARSVGERKAPRAVQRSPSEKVAKYAPSIVRARSAGRSASRPRHPAAEQQRHAALHESLLSSGSMQLPAEMEDGFTSPLDSAKKQPETRQKKGAKSATRIAGQVHAGKAELEWEESQVRTVPTPTPQPGPVAPPHKAAAPSPRKPRSKSASATKRTTEQNGSVSNGRATGRSCSKPRSSPLWRY</sequence>
<dbReference type="EMBL" id="LJSK01000154">
    <property type="protein sequence ID" value="KPI86005.1"/>
    <property type="molecule type" value="Genomic_DNA"/>
</dbReference>
<feature type="region of interest" description="Disordered" evidence="1">
    <location>
        <begin position="499"/>
        <end position="591"/>
    </location>
</feature>
<evidence type="ECO:0000256" key="1">
    <source>
        <dbReference type="SAM" id="MobiDB-lite"/>
    </source>
</evidence>
<feature type="region of interest" description="Disordered" evidence="1">
    <location>
        <begin position="716"/>
        <end position="767"/>
    </location>
</feature>
<evidence type="ECO:0000313" key="2">
    <source>
        <dbReference type="EMBL" id="KPI86005.1"/>
    </source>
</evidence>
<feature type="region of interest" description="Disordered" evidence="1">
    <location>
        <begin position="917"/>
        <end position="1099"/>
    </location>
</feature>
<feature type="compositionally biased region" description="Polar residues" evidence="1">
    <location>
        <begin position="1073"/>
        <end position="1092"/>
    </location>
</feature>
<feature type="compositionally biased region" description="Low complexity" evidence="1">
    <location>
        <begin position="724"/>
        <end position="737"/>
    </location>
</feature>
<feature type="compositionally biased region" description="Low complexity" evidence="1">
    <location>
        <begin position="577"/>
        <end position="591"/>
    </location>
</feature>
<proteinExistence type="predicted"/>
<feature type="compositionally biased region" description="Polar residues" evidence="1">
    <location>
        <begin position="504"/>
        <end position="513"/>
    </location>
</feature>
<feature type="compositionally biased region" description="Basic and acidic residues" evidence="1">
    <location>
        <begin position="996"/>
        <end position="1005"/>
    </location>
</feature>
<dbReference type="VEuPathDB" id="TriTrypDB:Lsey_0154_0090"/>
<dbReference type="Proteomes" id="UP000038009">
    <property type="component" value="Unassembled WGS sequence"/>
</dbReference>
<dbReference type="OMA" id="YWRAVEC"/>
<protein>
    <recommendedName>
        <fullName evidence="4">FHA domain-containing protein</fullName>
    </recommendedName>
</protein>
<organism evidence="2 3">
    <name type="scientific">Leptomonas seymouri</name>
    <dbReference type="NCBI Taxonomy" id="5684"/>
    <lineage>
        <taxon>Eukaryota</taxon>
        <taxon>Discoba</taxon>
        <taxon>Euglenozoa</taxon>
        <taxon>Kinetoplastea</taxon>
        <taxon>Metakinetoplastina</taxon>
        <taxon>Trypanosomatida</taxon>
        <taxon>Trypanosomatidae</taxon>
        <taxon>Leishmaniinae</taxon>
        <taxon>Leptomonas</taxon>
    </lineage>
</organism>
<evidence type="ECO:0008006" key="4">
    <source>
        <dbReference type="Google" id="ProtNLM"/>
    </source>
</evidence>
<feature type="compositionally biased region" description="Basic and acidic residues" evidence="1">
    <location>
        <begin position="960"/>
        <end position="970"/>
    </location>
</feature>
<name>A0A0N1I2V4_LEPSE</name>
<comment type="caution">
    <text evidence="2">The sequence shown here is derived from an EMBL/GenBank/DDBJ whole genome shotgun (WGS) entry which is preliminary data.</text>
</comment>
<evidence type="ECO:0000313" key="3">
    <source>
        <dbReference type="Proteomes" id="UP000038009"/>
    </source>
</evidence>
<feature type="compositionally biased region" description="Pro residues" evidence="1">
    <location>
        <begin position="1038"/>
        <end position="1048"/>
    </location>
</feature>
<dbReference type="OrthoDB" id="244476at2759"/>
<reference evidence="2 3" key="1">
    <citation type="journal article" date="2015" name="PLoS Pathog.">
        <title>Leptomonas seymouri: Adaptations to the Dixenous Life Cycle Analyzed by Genome Sequencing, Transcriptome Profiling and Co-infection with Leishmania donovani.</title>
        <authorList>
            <person name="Kraeva N."/>
            <person name="Butenko A."/>
            <person name="Hlavacova J."/>
            <person name="Kostygov A."/>
            <person name="Myskova J."/>
            <person name="Grybchuk D."/>
            <person name="Lestinova T."/>
            <person name="Votypka J."/>
            <person name="Volf P."/>
            <person name="Opperdoes F."/>
            <person name="Flegontov P."/>
            <person name="Lukes J."/>
            <person name="Yurchenko V."/>
        </authorList>
    </citation>
    <scope>NUCLEOTIDE SEQUENCE [LARGE SCALE GENOMIC DNA]</scope>
    <source>
        <strain evidence="2 3">ATCC 30220</strain>
    </source>
</reference>
<feature type="compositionally biased region" description="Polar residues" evidence="1">
    <location>
        <begin position="536"/>
        <end position="554"/>
    </location>
</feature>
<feature type="region of interest" description="Disordered" evidence="1">
    <location>
        <begin position="799"/>
        <end position="904"/>
    </location>
</feature>
<accession>A0A0N1I2V4</accession>
<feature type="region of interest" description="Disordered" evidence="1">
    <location>
        <begin position="67"/>
        <end position="125"/>
    </location>
</feature>
<feature type="compositionally biased region" description="Low complexity" evidence="1">
    <location>
        <begin position="67"/>
        <end position="77"/>
    </location>
</feature>
<feature type="compositionally biased region" description="Low complexity" evidence="1">
    <location>
        <begin position="744"/>
        <end position="758"/>
    </location>
</feature>
<dbReference type="AlphaFoldDB" id="A0A0N1I2V4"/>
<gene>
    <name evidence="2" type="ORF">ABL78_4938</name>
</gene>
<keyword evidence="3" id="KW-1185">Reference proteome</keyword>